<dbReference type="GO" id="GO:0044781">
    <property type="term" value="P:bacterial-type flagellum organization"/>
    <property type="evidence" value="ECO:0007669"/>
    <property type="project" value="UniProtKB-UniRule"/>
</dbReference>
<keyword evidence="3 5" id="KW-1005">Bacterial flagellum biogenesis</keyword>
<evidence type="ECO:0000256" key="2">
    <source>
        <dbReference type="ARBA" id="ARBA00016013"/>
    </source>
</evidence>
<keyword evidence="6" id="KW-0966">Cell projection</keyword>
<dbReference type="Proteomes" id="UP000263040">
    <property type="component" value="Chromosome"/>
</dbReference>
<evidence type="ECO:0000313" key="7">
    <source>
        <dbReference type="Proteomes" id="UP000263040"/>
    </source>
</evidence>
<keyword evidence="7" id="KW-1185">Reference proteome</keyword>
<dbReference type="RefSeq" id="WP_118886293.1">
    <property type="nucleotide sequence ID" value="NZ_CP032100.1"/>
</dbReference>
<sequence>MSTTSSVTTSTATDAYGNTYTTAVSNDELQSEDFITLMLTELKLQDPTNTVDSSTMLDTQLQLSSLEASTATVEAMESLQLSFEQSALSSSAAIIGNIVENGDTDDDGNTKQYKVSSVAMNDGTISLSAYEITGYYDVYYFNEATSGSDVIDSTNEDSSISVTNSAGTTYNYSTYNKTYDALAAEISKTSGLTASMAQNSAGNYQMVLSVSNGSSSITQNNLALTYSQDSATAYSSEAKTIAYNNITKIY</sequence>
<keyword evidence="6" id="KW-0282">Flagellum</keyword>
<dbReference type="InterPro" id="IPR005648">
    <property type="entry name" value="FlgD"/>
</dbReference>
<reference evidence="6 7" key="1">
    <citation type="submission" date="2018-08" db="EMBL/GenBank/DDBJ databases">
        <title>Complete genome of the Arcobacter suis type strain LMG 26152.</title>
        <authorList>
            <person name="Miller W.G."/>
            <person name="Yee E."/>
            <person name="Bono J.L."/>
        </authorList>
    </citation>
    <scope>NUCLEOTIDE SEQUENCE [LARGE SCALE GENOMIC DNA]</scope>
    <source>
        <strain evidence="6 7">CECT 7833</strain>
    </source>
</reference>
<comment type="function">
    <text evidence="4 5">Required for flagellar hook formation. May act as a scaffolding protein.</text>
</comment>
<evidence type="ECO:0000256" key="3">
    <source>
        <dbReference type="ARBA" id="ARBA00022795"/>
    </source>
</evidence>
<accession>A0AAD0WQG6</accession>
<proteinExistence type="inferred from homology"/>
<evidence type="ECO:0000256" key="4">
    <source>
        <dbReference type="ARBA" id="ARBA00024746"/>
    </source>
</evidence>
<keyword evidence="6" id="KW-0969">Cilium</keyword>
<dbReference type="EMBL" id="CP032100">
    <property type="protein sequence ID" value="AXX89761.1"/>
    <property type="molecule type" value="Genomic_DNA"/>
</dbReference>
<evidence type="ECO:0000256" key="1">
    <source>
        <dbReference type="ARBA" id="ARBA00010577"/>
    </source>
</evidence>
<evidence type="ECO:0000313" key="6">
    <source>
        <dbReference type="EMBL" id="AXX89761.1"/>
    </source>
</evidence>
<comment type="similarity">
    <text evidence="1 5">Belongs to the FlgD family.</text>
</comment>
<protein>
    <recommendedName>
        <fullName evidence="2 5">Basal-body rod modification protein FlgD</fullName>
    </recommendedName>
</protein>
<evidence type="ECO:0000256" key="5">
    <source>
        <dbReference type="RuleBase" id="RU362076"/>
    </source>
</evidence>
<name>A0AAD0WQG6_9BACT</name>
<dbReference type="Pfam" id="PF03963">
    <property type="entry name" value="FlgD"/>
    <property type="match status" value="1"/>
</dbReference>
<organism evidence="6 7">
    <name type="scientific">Arcobacter suis CECT 7833</name>
    <dbReference type="NCBI Taxonomy" id="663365"/>
    <lineage>
        <taxon>Bacteria</taxon>
        <taxon>Pseudomonadati</taxon>
        <taxon>Campylobacterota</taxon>
        <taxon>Epsilonproteobacteria</taxon>
        <taxon>Campylobacterales</taxon>
        <taxon>Arcobacteraceae</taxon>
        <taxon>Arcobacter</taxon>
    </lineage>
</organism>
<dbReference type="KEGG" id="asui:ASUIS_1276"/>
<gene>
    <name evidence="6" type="ORF">ASUIS_1276</name>
</gene>
<dbReference type="AlphaFoldDB" id="A0AAD0WQG6"/>